<feature type="transmembrane region" description="Helical" evidence="1">
    <location>
        <begin position="84"/>
        <end position="102"/>
    </location>
</feature>
<dbReference type="InterPro" id="IPR002656">
    <property type="entry name" value="Acyl_transf_3_dom"/>
</dbReference>
<keyword evidence="4" id="KW-1185">Reference proteome</keyword>
<feature type="transmembrane region" description="Helical" evidence="1">
    <location>
        <begin position="237"/>
        <end position="255"/>
    </location>
</feature>
<dbReference type="RefSeq" id="WP_020212283.1">
    <property type="nucleotide sequence ID" value="NZ_JRLX01000002.1"/>
</dbReference>
<feature type="transmembrane region" description="Helical" evidence="1">
    <location>
        <begin position="329"/>
        <end position="351"/>
    </location>
</feature>
<keyword evidence="1" id="KW-0472">Membrane</keyword>
<feature type="transmembrane region" description="Helical" evidence="1">
    <location>
        <begin position="211"/>
        <end position="230"/>
    </location>
</feature>
<dbReference type="InterPro" id="IPR050879">
    <property type="entry name" value="Acyltransferase_3"/>
</dbReference>
<dbReference type="Proteomes" id="UP000030152">
    <property type="component" value="Unassembled WGS sequence"/>
</dbReference>
<dbReference type="GO" id="GO:0016747">
    <property type="term" value="F:acyltransferase activity, transferring groups other than amino-acyl groups"/>
    <property type="evidence" value="ECO:0007669"/>
    <property type="project" value="InterPro"/>
</dbReference>
<name>A0A0A2M702_9FLAO</name>
<accession>A0A0A2M702</accession>
<feature type="transmembrane region" description="Helical" evidence="1">
    <location>
        <begin position="151"/>
        <end position="167"/>
    </location>
</feature>
<gene>
    <name evidence="3" type="ORF">Q765_03125</name>
</gene>
<evidence type="ECO:0000259" key="2">
    <source>
        <dbReference type="Pfam" id="PF01757"/>
    </source>
</evidence>
<dbReference type="PANTHER" id="PTHR23028:SF134">
    <property type="entry name" value="PUTATIVE (AFU_ORTHOLOGUE AFUA_4G08520)-RELATED"/>
    <property type="match status" value="1"/>
</dbReference>
<keyword evidence="3" id="KW-0012">Acyltransferase</keyword>
<protein>
    <submittedName>
        <fullName evidence="3">Acyltransferase</fullName>
    </submittedName>
</protein>
<keyword evidence="1" id="KW-1133">Transmembrane helix</keyword>
<dbReference type="eggNOG" id="COG1835">
    <property type="taxonomic scope" value="Bacteria"/>
</dbReference>
<feature type="transmembrane region" description="Helical" evidence="1">
    <location>
        <begin position="47"/>
        <end position="64"/>
    </location>
</feature>
<dbReference type="OrthoDB" id="9796461at2"/>
<feature type="transmembrane region" description="Helical" evidence="1">
    <location>
        <begin position="114"/>
        <end position="131"/>
    </location>
</feature>
<feature type="transmembrane region" description="Helical" evidence="1">
    <location>
        <begin position="12"/>
        <end position="35"/>
    </location>
</feature>
<comment type="caution">
    <text evidence="3">The sequence shown here is derived from an EMBL/GenBank/DDBJ whole genome shotgun (WGS) entry which is preliminary data.</text>
</comment>
<keyword evidence="1" id="KW-0812">Transmembrane</keyword>
<feature type="transmembrane region" description="Helical" evidence="1">
    <location>
        <begin position="174"/>
        <end position="191"/>
    </location>
</feature>
<feature type="domain" description="Acyltransferase 3" evidence="2">
    <location>
        <begin position="15"/>
        <end position="350"/>
    </location>
</feature>
<evidence type="ECO:0000313" key="4">
    <source>
        <dbReference type="Proteomes" id="UP000030152"/>
    </source>
</evidence>
<dbReference type="PANTHER" id="PTHR23028">
    <property type="entry name" value="ACETYLTRANSFERASE"/>
    <property type="match status" value="1"/>
</dbReference>
<proteinExistence type="predicted"/>
<dbReference type="STRING" id="1121895.GCA_000378485_01152"/>
<evidence type="ECO:0000256" key="1">
    <source>
        <dbReference type="SAM" id="Phobius"/>
    </source>
</evidence>
<evidence type="ECO:0000313" key="3">
    <source>
        <dbReference type="EMBL" id="KGO88064.1"/>
    </source>
</evidence>
<organism evidence="3 4">
    <name type="scientific">Flavobacterium rivuli WB 3.3-2 = DSM 21788</name>
    <dbReference type="NCBI Taxonomy" id="1121895"/>
    <lineage>
        <taxon>Bacteria</taxon>
        <taxon>Pseudomonadati</taxon>
        <taxon>Bacteroidota</taxon>
        <taxon>Flavobacteriia</taxon>
        <taxon>Flavobacteriales</taxon>
        <taxon>Flavobacteriaceae</taxon>
        <taxon>Flavobacterium</taxon>
    </lineage>
</organism>
<feature type="transmembrane region" description="Helical" evidence="1">
    <location>
        <begin position="261"/>
        <end position="284"/>
    </location>
</feature>
<keyword evidence="3" id="KW-0808">Transferase</keyword>
<dbReference type="AlphaFoldDB" id="A0A0A2M702"/>
<reference evidence="3 4" key="1">
    <citation type="submission" date="2013-09" db="EMBL/GenBank/DDBJ databases">
        <authorList>
            <person name="Zeng Z."/>
            <person name="Chen C."/>
        </authorList>
    </citation>
    <scope>NUCLEOTIDE SEQUENCE [LARGE SCALE GENOMIC DNA]</scope>
    <source>
        <strain evidence="3 4">WB 3.3-2</strain>
    </source>
</reference>
<dbReference type="EMBL" id="JRLX01000002">
    <property type="protein sequence ID" value="KGO88064.1"/>
    <property type="molecule type" value="Genomic_DNA"/>
</dbReference>
<feature type="transmembrane region" description="Helical" evidence="1">
    <location>
        <begin position="305"/>
        <end position="323"/>
    </location>
</feature>
<sequence length="367" mass="41037">MNVATPAVKPHYVILDGLRGLAAIIVVLFHIFGVYPDSYQIFHHGYLAVDFFFMLSGFVIGYAYDDRWGTLKTGNFFIRRLVRLQPMVVVGSLLGALFFYSGECSLFPLIAGTPVWKMLLIMVVGCTLLPIRPSMDIRGWSEMYPLNGSAWSLLFEYVANVLYALFIRKFSKTTLFILAFVSAAALVHHGVTAVNGTISGGASLTLSQVRIGLIRLLYPFLAGLLLYRVVRIRQIKYAFLWSGILLIAALAFPAIGNENHLWMNGLYDALTIIIVFPLIVYLGAAGTLQNKTGLKVCKFFADISYPVYIIHFPFIYAYMAFVVNNKPSFSASLPVAALLFICSIVIAYACLKLYDEPVRKWLNKKFN</sequence>
<dbReference type="Pfam" id="PF01757">
    <property type="entry name" value="Acyl_transf_3"/>
    <property type="match status" value="1"/>
</dbReference>